<keyword evidence="3" id="KW-1185">Reference proteome</keyword>
<dbReference type="SUPFAM" id="SSF88659">
    <property type="entry name" value="Sigma3 and sigma4 domains of RNA polymerase sigma factors"/>
    <property type="match status" value="1"/>
</dbReference>
<proteinExistence type="predicted"/>
<evidence type="ECO:0000259" key="1">
    <source>
        <dbReference type="SMART" id="SM00717"/>
    </source>
</evidence>
<dbReference type="Gene3D" id="1.10.10.10">
    <property type="entry name" value="Winged helix-like DNA-binding domain superfamily/Winged helix DNA-binding domain"/>
    <property type="match status" value="1"/>
</dbReference>
<dbReference type="InterPro" id="IPR036388">
    <property type="entry name" value="WH-like_DNA-bd_sf"/>
</dbReference>
<accession>A0A2S7MXG9</accession>
<reference evidence="2 3" key="1">
    <citation type="submission" date="2017-12" db="EMBL/GenBank/DDBJ databases">
        <title>Taxonomic description and draft genome of Pradoshia cofamensis Gen. nov., sp. nov., a thermotolerant bacillale isolated from anterior gut of earthworm Eisenia fetida.</title>
        <authorList>
            <person name="Saha T."/>
            <person name="Chakraborty R."/>
        </authorList>
    </citation>
    <scope>NUCLEOTIDE SEQUENCE [LARGE SCALE GENOMIC DNA]</scope>
    <source>
        <strain evidence="2 3">EAG3</strain>
    </source>
</reference>
<dbReference type="OrthoDB" id="1669646at2"/>
<sequence length="242" mass="28837">MTQQRKRWTEKEDQFLRGSVKTKSVKEIAAELNKSVNSVYKRIKVLKLKEPAYRKWTAEEDEYLINTYGKCELEKIGRCLGRNKDSLMRRLHRLGMAKAKECLGITTYELAAALKIDVGSVYRWMKDRGLPYRTAYARERTFSLIDIQEFWAWAEENKCVINFSKIEKHSLVPEPAWVDKQRKSDFYNRPLKERQKWTAIEDERIWHLYYSQGMTHKEIGKVMGRSARAVQNRLIRIRLNRQ</sequence>
<evidence type="ECO:0000313" key="2">
    <source>
        <dbReference type="EMBL" id="PQD94469.1"/>
    </source>
</evidence>
<dbReference type="RefSeq" id="WP_104850107.1">
    <property type="nucleotide sequence ID" value="NZ_PKOZ01000009.1"/>
</dbReference>
<dbReference type="EMBL" id="PKOZ01000009">
    <property type="protein sequence ID" value="PQD94469.1"/>
    <property type="molecule type" value="Genomic_DNA"/>
</dbReference>
<gene>
    <name evidence="2" type="ORF">CYL18_13750</name>
</gene>
<dbReference type="InterPro" id="IPR013324">
    <property type="entry name" value="RNA_pol_sigma_r3/r4-like"/>
</dbReference>
<feature type="domain" description="Myb-like" evidence="1">
    <location>
        <begin position="193"/>
        <end position="240"/>
    </location>
</feature>
<protein>
    <recommendedName>
        <fullName evidence="1">Myb-like domain-containing protein</fullName>
    </recommendedName>
</protein>
<dbReference type="AlphaFoldDB" id="A0A2S7MXG9"/>
<evidence type="ECO:0000313" key="3">
    <source>
        <dbReference type="Proteomes" id="UP000239663"/>
    </source>
</evidence>
<dbReference type="SMART" id="SM00717">
    <property type="entry name" value="SANT"/>
    <property type="match status" value="3"/>
</dbReference>
<dbReference type="InterPro" id="IPR001005">
    <property type="entry name" value="SANT/Myb"/>
</dbReference>
<organism evidence="2 3">
    <name type="scientific">Pradoshia eiseniae</name>
    <dbReference type="NCBI Taxonomy" id="2064768"/>
    <lineage>
        <taxon>Bacteria</taxon>
        <taxon>Bacillati</taxon>
        <taxon>Bacillota</taxon>
        <taxon>Bacilli</taxon>
        <taxon>Bacillales</taxon>
        <taxon>Bacillaceae</taxon>
        <taxon>Pradoshia</taxon>
    </lineage>
</organism>
<comment type="caution">
    <text evidence="2">The sequence shown here is derived from an EMBL/GenBank/DDBJ whole genome shotgun (WGS) entry which is preliminary data.</text>
</comment>
<dbReference type="Proteomes" id="UP000239663">
    <property type="component" value="Unassembled WGS sequence"/>
</dbReference>
<feature type="domain" description="Myb-like" evidence="1">
    <location>
        <begin position="4"/>
        <end position="49"/>
    </location>
</feature>
<feature type="domain" description="Myb-like" evidence="1">
    <location>
        <begin position="52"/>
        <end position="97"/>
    </location>
</feature>
<name>A0A2S7MXG9_9BACI</name>